<evidence type="ECO:0000313" key="1">
    <source>
        <dbReference type="EMBL" id="QRV61600.1"/>
    </source>
</evidence>
<organism evidence="1">
    <name type="scientific">Circular ssDNA virus sp</name>
    <dbReference type="NCBI Taxonomy" id="2805939"/>
    <lineage>
        <taxon>Viruses</taxon>
    </lineage>
</organism>
<proteinExistence type="predicted"/>
<reference evidence="1" key="1">
    <citation type="submission" date="2020-02" db="EMBL/GenBank/DDBJ databases">
        <title>A reference catalog of swine virome.</title>
        <authorList>
            <person name="He B."/>
            <person name="Tu C."/>
        </authorList>
    </citation>
    <scope>NUCLEOTIDE SEQUENCE</scope>
    <source>
        <strain evidence="1">VIRES_YN02_2311441</strain>
    </source>
</reference>
<name>A0A894JTD7_9VIRU</name>
<protein>
    <submittedName>
        <fullName evidence="1">Uncharacterized protein</fullName>
    </submittedName>
</protein>
<dbReference type="EMBL" id="MT135250">
    <property type="protein sequence ID" value="QRV61600.1"/>
    <property type="molecule type" value="Genomic_DNA"/>
</dbReference>
<sequence>MSGQFISQMCALAYQDMSVEEQVRIVNVKKQAYQALKDIMHQEHLVHVTCGDIGTHYAMWVEYMGVNGTKKYTRQFSWDKQYPDATGARMQWIYDAFHNYRGLKEWYIQRFE</sequence>
<accession>A0A894JTD7</accession>